<dbReference type="NCBIfam" id="TIGR04183">
    <property type="entry name" value="Por_Secre_tail"/>
    <property type="match status" value="1"/>
</dbReference>
<accession>A0ABS1BZ48</accession>
<keyword evidence="3" id="KW-0378">Hydrolase</keyword>
<dbReference type="InterPro" id="IPR026444">
    <property type="entry name" value="Secre_tail"/>
</dbReference>
<dbReference type="SUPFAM" id="SSF56601">
    <property type="entry name" value="beta-lactamase/transpeptidase-like"/>
    <property type="match status" value="1"/>
</dbReference>
<dbReference type="GO" id="GO:0016787">
    <property type="term" value="F:hydrolase activity"/>
    <property type="evidence" value="ECO:0007669"/>
    <property type="project" value="UniProtKB-KW"/>
</dbReference>
<dbReference type="EMBL" id="JAEHFX010000001">
    <property type="protein sequence ID" value="MBK0401658.1"/>
    <property type="molecule type" value="Genomic_DNA"/>
</dbReference>
<feature type="domain" description="Beta-lactamase-related" evidence="1">
    <location>
        <begin position="47"/>
        <end position="368"/>
    </location>
</feature>
<protein>
    <submittedName>
        <fullName evidence="3">Serine hydrolase</fullName>
    </submittedName>
</protein>
<organism evidence="3 4">
    <name type="scientific">Adhaeribacter terrigena</name>
    <dbReference type="NCBI Taxonomy" id="2793070"/>
    <lineage>
        <taxon>Bacteria</taxon>
        <taxon>Pseudomonadati</taxon>
        <taxon>Bacteroidota</taxon>
        <taxon>Cytophagia</taxon>
        <taxon>Cytophagales</taxon>
        <taxon>Hymenobacteraceae</taxon>
        <taxon>Adhaeribacter</taxon>
    </lineage>
</organism>
<dbReference type="PANTHER" id="PTHR46825:SF7">
    <property type="entry name" value="D-ALANYL-D-ALANINE CARBOXYPEPTIDASE"/>
    <property type="match status" value="1"/>
</dbReference>
<dbReference type="InterPro" id="IPR012338">
    <property type="entry name" value="Beta-lactam/transpept-like"/>
</dbReference>
<dbReference type="Gene3D" id="3.40.710.10">
    <property type="entry name" value="DD-peptidase/beta-lactamase superfamily"/>
    <property type="match status" value="1"/>
</dbReference>
<dbReference type="Proteomes" id="UP000644147">
    <property type="component" value="Unassembled WGS sequence"/>
</dbReference>
<evidence type="ECO:0000313" key="3">
    <source>
        <dbReference type="EMBL" id="MBK0401658.1"/>
    </source>
</evidence>
<reference evidence="3 4" key="1">
    <citation type="submission" date="2020-12" db="EMBL/GenBank/DDBJ databases">
        <title>Bacterial novel species Adhaeribacter sp. BT258 isolated from soil.</title>
        <authorList>
            <person name="Jung H.-Y."/>
        </authorList>
    </citation>
    <scope>NUCLEOTIDE SEQUENCE [LARGE SCALE GENOMIC DNA]</scope>
    <source>
        <strain evidence="3 4">BT258</strain>
    </source>
</reference>
<keyword evidence="4" id="KW-1185">Reference proteome</keyword>
<dbReference type="RefSeq" id="WP_200504279.1">
    <property type="nucleotide sequence ID" value="NZ_JAEHFX010000001.1"/>
</dbReference>
<dbReference type="Pfam" id="PF00144">
    <property type="entry name" value="Beta-lactamase"/>
    <property type="match status" value="1"/>
</dbReference>
<evidence type="ECO:0000259" key="2">
    <source>
        <dbReference type="Pfam" id="PF18962"/>
    </source>
</evidence>
<dbReference type="InterPro" id="IPR001466">
    <property type="entry name" value="Beta-lactam-related"/>
</dbReference>
<proteinExistence type="predicted"/>
<evidence type="ECO:0000259" key="1">
    <source>
        <dbReference type="Pfam" id="PF00144"/>
    </source>
</evidence>
<comment type="caution">
    <text evidence="3">The sequence shown here is derived from an EMBL/GenBank/DDBJ whole genome shotgun (WGS) entry which is preliminary data.</text>
</comment>
<gene>
    <name evidence="3" type="ORF">I5M27_01595</name>
</gene>
<dbReference type="InterPro" id="IPR050491">
    <property type="entry name" value="AmpC-like"/>
</dbReference>
<name>A0ABS1BZ48_9BACT</name>
<evidence type="ECO:0000313" key="4">
    <source>
        <dbReference type="Proteomes" id="UP000644147"/>
    </source>
</evidence>
<feature type="domain" description="Secretion system C-terminal sorting" evidence="2">
    <location>
        <begin position="395"/>
        <end position="465"/>
    </location>
</feature>
<sequence length="467" mass="51378">MRKLYFRNGYFPLRFLGVLLAVLLFSGSLLTANAQQRITGAKAAVLQNSVDNLRTQYRVKGISAAVYSQKQGTWKGVSGISHGGVAMDTAMLLGAGSVTKTFIAAQIMKLVDANQLQLSDSLHEFIGSHQYVNPNLTIRQLLNHKSGLGDVTNVAWEDAMFRDLNKIWYIPAVIDSFLTPPVGVPGGPWSYCNANYVLLGEVIEAVTADSLHKVLRQDLLVPRTLQNTHMEVFEQYPNPTAHNWAAPNMNPLQAVDVSGYSRIALWSSAEADGGYFTDAFDLAKWAHDLYSGKVLSPGSLNEMLAFTNVNGSYFNGYGLGVMRFPTAGKTYWGHAGNYFGYAACMLYSPQDSVAIGMLINQDIISPNPARDFMATVLQTVTGLSDDVAKPTFAYYPNPASQTVNFFFPEKRPQTTLQLRDLTGKLLHETLIAETELLLNVEKYPNGIYLLNLISEAGTVTEKLVIQH</sequence>
<dbReference type="Pfam" id="PF18962">
    <property type="entry name" value="Por_Secre_tail"/>
    <property type="match status" value="1"/>
</dbReference>
<dbReference type="PANTHER" id="PTHR46825">
    <property type="entry name" value="D-ALANYL-D-ALANINE-CARBOXYPEPTIDASE/ENDOPEPTIDASE AMPH"/>
    <property type="match status" value="1"/>
</dbReference>